<sequence>MQEEKQLQQQFDDQAQQMQEQQQQEPNTIDYQWEFKGQGTKFTIKRLLEIQQHQLQMLLSSPQVEQNSMSPQLAHLIVNHGTYQFHPHIIQEKANPDKKQLTKDLNFIINRKLLKMVQPQQLLEVKKENWTLFLSTQTYNIEYILESINGFDYAWNISGLKLKNEQYQRNNLNQIQELVLELQKLLKSLNKQIYSEENKNSRQISEKFVLVFIDYQIKGFLSRQIINDLKNDITIKADYQGDEYPFQQVNLINDFAYFQQQQQENFQQLQRANSSQLLQSTSFSNMDNQGNLQDNDQNYLIFQLVPGQKNQSLRNFLKFMRLDNFMIMIKYQVFNEQSYKQFCDYYFDQIQNKTLTGKDSLQIENSFYVYQRLYKGHDQKSPFNFYNIYLNDFESGESDCFSCLNQQIKNSNSYRGKYLQLDFNSNEFSLVQLMKSLEKEMVLQYYFFLLYENRQIQNEIIGPQQSQLRFFVRQNITHKNDRKKFNDMPEQVHKYVRRYFSEISVIEQKIKSRIIVTLCYNFQKQRTNVELLDWNFKKLEFQFKKKFQVEINQAFQMYNQESRDALEFFMEKKIQIEDLTKPGHH</sequence>
<keyword evidence="4" id="KW-1185">Reference proteome</keyword>
<gene>
    <name evidence="3" type="ORF">PPERSA_04219</name>
</gene>
<evidence type="ECO:0000256" key="1">
    <source>
        <dbReference type="SAM" id="Coils"/>
    </source>
</evidence>
<dbReference type="InParanoid" id="A0A0V0QMU1"/>
<comment type="caution">
    <text evidence="3">The sequence shown here is derived from an EMBL/GenBank/DDBJ whole genome shotgun (WGS) entry which is preliminary data.</text>
</comment>
<reference evidence="3 4" key="1">
    <citation type="journal article" date="2015" name="Sci. Rep.">
        <title>Genome of the facultative scuticociliatosis pathogen Pseudocohnilembus persalinus provides insight into its virulence through horizontal gene transfer.</title>
        <authorList>
            <person name="Xiong J."/>
            <person name="Wang G."/>
            <person name="Cheng J."/>
            <person name="Tian M."/>
            <person name="Pan X."/>
            <person name="Warren A."/>
            <person name="Jiang C."/>
            <person name="Yuan D."/>
            <person name="Miao W."/>
        </authorList>
    </citation>
    <scope>NUCLEOTIDE SEQUENCE [LARGE SCALE GENOMIC DNA]</scope>
    <source>
        <strain evidence="3">36N120E</strain>
    </source>
</reference>
<feature type="coiled-coil region" evidence="1">
    <location>
        <begin position="172"/>
        <end position="199"/>
    </location>
</feature>
<feature type="region of interest" description="Disordered" evidence="2">
    <location>
        <begin position="1"/>
        <end position="26"/>
    </location>
</feature>
<name>A0A0V0QMU1_PSEPJ</name>
<feature type="compositionally biased region" description="Low complexity" evidence="2">
    <location>
        <begin position="7"/>
        <end position="25"/>
    </location>
</feature>
<evidence type="ECO:0000313" key="4">
    <source>
        <dbReference type="Proteomes" id="UP000054937"/>
    </source>
</evidence>
<dbReference type="Proteomes" id="UP000054937">
    <property type="component" value="Unassembled WGS sequence"/>
</dbReference>
<protein>
    <submittedName>
        <fullName evidence="3">Uncharacterized protein</fullName>
    </submittedName>
</protein>
<proteinExistence type="predicted"/>
<dbReference type="EMBL" id="LDAU01000129">
    <property type="protein sequence ID" value="KRX03667.1"/>
    <property type="molecule type" value="Genomic_DNA"/>
</dbReference>
<accession>A0A0V0QMU1</accession>
<evidence type="ECO:0000256" key="2">
    <source>
        <dbReference type="SAM" id="MobiDB-lite"/>
    </source>
</evidence>
<evidence type="ECO:0000313" key="3">
    <source>
        <dbReference type="EMBL" id="KRX03667.1"/>
    </source>
</evidence>
<keyword evidence="1" id="KW-0175">Coiled coil</keyword>
<organism evidence="3 4">
    <name type="scientific">Pseudocohnilembus persalinus</name>
    <name type="common">Ciliate</name>
    <dbReference type="NCBI Taxonomy" id="266149"/>
    <lineage>
        <taxon>Eukaryota</taxon>
        <taxon>Sar</taxon>
        <taxon>Alveolata</taxon>
        <taxon>Ciliophora</taxon>
        <taxon>Intramacronucleata</taxon>
        <taxon>Oligohymenophorea</taxon>
        <taxon>Scuticociliatia</taxon>
        <taxon>Philasterida</taxon>
        <taxon>Pseudocohnilembidae</taxon>
        <taxon>Pseudocohnilembus</taxon>
    </lineage>
</organism>
<dbReference type="AlphaFoldDB" id="A0A0V0QMU1"/>